<evidence type="ECO:0000313" key="2">
    <source>
        <dbReference type="EMBL" id="KAJ8889776.1"/>
    </source>
</evidence>
<feature type="region of interest" description="Disordered" evidence="1">
    <location>
        <begin position="837"/>
        <end position="856"/>
    </location>
</feature>
<dbReference type="EMBL" id="JARBHB010000003">
    <property type="protein sequence ID" value="KAJ8889776.1"/>
    <property type="molecule type" value="Genomic_DNA"/>
</dbReference>
<feature type="region of interest" description="Disordered" evidence="1">
    <location>
        <begin position="1"/>
        <end position="20"/>
    </location>
</feature>
<gene>
    <name evidence="2" type="ORF">PR048_009279</name>
</gene>
<organism evidence="2 3">
    <name type="scientific">Dryococelus australis</name>
    <dbReference type="NCBI Taxonomy" id="614101"/>
    <lineage>
        <taxon>Eukaryota</taxon>
        <taxon>Metazoa</taxon>
        <taxon>Ecdysozoa</taxon>
        <taxon>Arthropoda</taxon>
        <taxon>Hexapoda</taxon>
        <taxon>Insecta</taxon>
        <taxon>Pterygota</taxon>
        <taxon>Neoptera</taxon>
        <taxon>Polyneoptera</taxon>
        <taxon>Phasmatodea</taxon>
        <taxon>Verophasmatodea</taxon>
        <taxon>Anareolatae</taxon>
        <taxon>Phasmatidae</taxon>
        <taxon>Eurycanthinae</taxon>
        <taxon>Dryococelus</taxon>
    </lineage>
</organism>
<sequence>MLISTENTPADREPPLETIGSKICPKRYSKRTMVSRRHSVGNARGFSERGQEPSGILVDVTGAASGLGRPSAPLLRKLVITAGGNSRFKVRRDVQGVLTSGLCVLCGLKRETSSARREIQLLQPNGWYKGPHKGPSTPPALSFGNDERVGSRPFTDTSNFSEALPAIVDLKSAHIIANKPLTRKTRDMYVRGSTLVAQGQTRYPEPGFNCQLAGYGTSCLLNDEMWAGMEWFKLEATETFSEWLEKKRGVRVIYVKEFGAYGGGIAKYVNEEHKSFMVQSGGRKPFCAVPANVEKYRKKSPCIMLLLIRRGNEPLECGILSFFSQEYSARYCGGTQVALCTCERTRRHDNLPVAGRGVHSSLAIATVQRSPTLQSARMLQTLGEKLQVMTDGLYLKYSIRVPQLGKINCYPRVETSSRNGTAVAERRNRAGRCRWSADFLGDLPIPPPFHSGAAPYSAQSPSSTLKTSLTAVYVSSLTAAAHTGQQTWRNTIRQSASDSPARSPAYRQRAIANQVRKPVWNLPRKIGHVQLPNLERNLAVLGGICNYRCHTSPYTGRYGGPCTSFYGIWYRVITPLQAHTTHTTVVALAVPSKHNLLAKCRQIVGRYRHCRQLSFICKNKAISQRHDVSRVLAVTIKTKARRPHVAQSVGTPPECGVRGSQFESQVGCVVDKDGERAAGGGGGITCILVLCAALREAEGQSQKDTAAAAMESRYEERANAKGDIGTPIKCRIATMPDCQAALTCADTQALRGDNQTSQARYRDNIQSSQARYRDNIQSSQARHRGDIQPSQARHRGDIQPSWAQHHGDIQPSQALYCSDTQPSQALYCSDIQPSLARHHGDVQSPQAWHRGDIQPS</sequence>
<accession>A0ABQ9I064</accession>
<keyword evidence="3" id="KW-1185">Reference proteome</keyword>
<feature type="region of interest" description="Disordered" evidence="1">
    <location>
        <begin position="126"/>
        <end position="147"/>
    </location>
</feature>
<comment type="caution">
    <text evidence="2">The sequence shown here is derived from an EMBL/GenBank/DDBJ whole genome shotgun (WGS) entry which is preliminary data.</text>
</comment>
<feature type="region of interest" description="Disordered" evidence="1">
    <location>
        <begin position="776"/>
        <end position="805"/>
    </location>
</feature>
<proteinExistence type="predicted"/>
<evidence type="ECO:0000313" key="3">
    <source>
        <dbReference type="Proteomes" id="UP001159363"/>
    </source>
</evidence>
<reference evidence="2 3" key="1">
    <citation type="submission" date="2023-02" db="EMBL/GenBank/DDBJ databases">
        <title>LHISI_Scaffold_Assembly.</title>
        <authorList>
            <person name="Stuart O.P."/>
            <person name="Cleave R."/>
            <person name="Magrath M.J.L."/>
            <person name="Mikheyev A.S."/>
        </authorList>
    </citation>
    <scope>NUCLEOTIDE SEQUENCE [LARGE SCALE GENOMIC DNA]</scope>
    <source>
        <strain evidence="2">Daus_M_001</strain>
        <tissue evidence="2">Leg muscle</tissue>
    </source>
</reference>
<protein>
    <submittedName>
        <fullName evidence="2">Uncharacterized protein</fullName>
    </submittedName>
</protein>
<name>A0ABQ9I064_9NEOP</name>
<dbReference type="Proteomes" id="UP001159363">
    <property type="component" value="Chromosome 3"/>
</dbReference>
<evidence type="ECO:0000256" key="1">
    <source>
        <dbReference type="SAM" id="MobiDB-lite"/>
    </source>
</evidence>